<name>A0A9J6BZU8_POLVA</name>
<keyword evidence="5" id="KW-1185">Reference proteome</keyword>
<comment type="caution">
    <text evidence="4">The sequence shown here is derived from an EMBL/GenBank/DDBJ whole genome shotgun (WGS) entry which is preliminary data.</text>
</comment>
<proteinExistence type="predicted"/>
<keyword evidence="3" id="KW-0732">Signal</keyword>
<protein>
    <submittedName>
        <fullName evidence="4">Uncharacterized protein</fullName>
    </submittedName>
</protein>
<feature type="chain" id="PRO_5039890657" evidence="3">
    <location>
        <begin position="20"/>
        <end position="466"/>
    </location>
</feature>
<evidence type="ECO:0000313" key="5">
    <source>
        <dbReference type="Proteomes" id="UP001107558"/>
    </source>
</evidence>
<dbReference type="OrthoDB" id="10250458at2759"/>
<evidence type="ECO:0000256" key="2">
    <source>
        <dbReference type="SAM" id="MobiDB-lite"/>
    </source>
</evidence>
<gene>
    <name evidence="4" type="ORF">PVAND_005393</name>
</gene>
<reference evidence="4" key="1">
    <citation type="submission" date="2021-03" db="EMBL/GenBank/DDBJ databases">
        <title>Chromosome level genome of the anhydrobiotic midge Polypedilum vanderplanki.</title>
        <authorList>
            <person name="Yoshida Y."/>
            <person name="Kikawada T."/>
            <person name="Gusev O."/>
        </authorList>
    </citation>
    <scope>NUCLEOTIDE SEQUENCE</scope>
    <source>
        <strain evidence="4">NIAS01</strain>
        <tissue evidence="4">Whole body or cell culture</tissue>
    </source>
</reference>
<feature type="region of interest" description="Disordered" evidence="2">
    <location>
        <begin position="271"/>
        <end position="298"/>
    </location>
</feature>
<feature type="compositionally biased region" description="Low complexity" evidence="2">
    <location>
        <begin position="333"/>
        <end position="365"/>
    </location>
</feature>
<feature type="compositionally biased region" description="Acidic residues" evidence="2">
    <location>
        <begin position="285"/>
        <end position="298"/>
    </location>
</feature>
<evidence type="ECO:0000256" key="1">
    <source>
        <dbReference type="SAM" id="Coils"/>
    </source>
</evidence>
<dbReference type="EMBL" id="JADBJN010000002">
    <property type="protein sequence ID" value="KAG5675497.1"/>
    <property type="molecule type" value="Genomic_DNA"/>
</dbReference>
<feature type="signal peptide" evidence="3">
    <location>
        <begin position="1"/>
        <end position="19"/>
    </location>
</feature>
<dbReference type="AlphaFoldDB" id="A0A9J6BZU8"/>
<accession>A0A9J6BZU8</accession>
<organism evidence="4 5">
    <name type="scientific">Polypedilum vanderplanki</name>
    <name type="common">Sleeping chironomid midge</name>
    <dbReference type="NCBI Taxonomy" id="319348"/>
    <lineage>
        <taxon>Eukaryota</taxon>
        <taxon>Metazoa</taxon>
        <taxon>Ecdysozoa</taxon>
        <taxon>Arthropoda</taxon>
        <taxon>Hexapoda</taxon>
        <taxon>Insecta</taxon>
        <taxon>Pterygota</taxon>
        <taxon>Neoptera</taxon>
        <taxon>Endopterygota</taxon>
        <taxon>Diptera</taxon>
        <taxon>Nematocera</taxon>
        <taxon>Chironomoidea</taxon>
        <taxon>Chironomidae</taxon>
        <taxon>Chironominae</taxon>
        <taxon>Polypedilum</taxon>
        <taxon>Polypedilum</taxon>
    </lineage>
</organism>
<sequence length="466" mass="54225">MKSVIVIYIIVVTCGLTHSYSAYGNAKRRSNMIAPMMPIYSQVSPQYYDSRAATNSYIQSQPQYLNVPYIQQQQQQQQQRILDDYNNNNNYRSNPNYYYYPQEREQYQEPLYGIPTYHGDYNPKPYYFAQPSYMSQDDRLEATNPLDYLHEEILQENERERNNAAFMQNLQLYNKQIDSLQGRQQQLQQIQDMYNLKSTNEFDDYDIEQPNDWYDQTSILVEPNAYDSYIPQQQEPQYLPQRSLDSDDEMVKELKNLKQNRNSKSIKQQFYNNRDWQQDMPSSQDADEDVREPENYDEDEWINWAGQKRSIQPKKDFADGKQLPEQTTVGKQSKVASKATATVTTSKPSSPKSTTTTTTTTESSKILGKLHKGGQKEIFLPRPSLPVRRPFSESIMKSLGQGAENKDQAAASPPPIYKTIKQIIDMEQSLSHLSDNQLPTSKIRKRFVTNEEALAQQLNGLKRTSK</sequence>
<dbReference type="Proteomes" id="UP001107558">
    <property type="component" value="Chromosome 2"/>
</dbReference>
<feature type="region of interest" description="Disordered" evidence="2">
    <location>
        <begin position="324"/>
        <end position="365"/>
    </location>
</feature>
<evidence type="ECO:0000256" key="3">
    <source>
        <dbReference type="SAM" id="SignalP"/>
    </source>
</evidence>
<keyword evidence="1" id="KW-0175">Coiled coil</keyword>
<feature type="compositionally biased region" description="Polar residues" evidence="2">
    <location>
        <begin position="271"/>
        <end position="284"/>
    </location>
</feature>
<evidence type="ECO:0000313" key="4">
    <source>
        <dbReference type="EMBL" id="KAG5675497.1"/>
    </source>
</evidence>
<feature type="coiled-coil region" evidence="1">
    <location>
        <begin position="150"/>
        <end position="190"/>
    </location>
</feature>